<evidence type="ECO:0000313" key="2">
    <source>
        <dbReference type="EMBL" id="EJK49357.1"/>
    </source>
</evidence>
<dbReference type="Gene3D" id="1.25.40.10">
    <property type="entry name" value="Tetratricopeptide repeat domain"/>
    <property type="match status" value="1"/>
</dbReference>
<comment type="caution">
    <text evidence="2">The sequence shown here is derived from an EMBL/GenBank/DDBJ whole genome shotgun (WGS) entry which is preliminary data.</text>
</comment>
<accession>K0RRR1</accession>
<dbReference type="Proteomes" id="UP000266841">
    <property type="component" value="Unassembled WGS sequence"/>
</dbReference>
<gene>
    <name evidence="2" type="ORF">THAOC_31773</name>
</gene>
<protein>
    <submittedName>
        <fullName evidence="2">Uncharacterized protein</fullName>
    </submittedName>
</protein>
<dbReference type="SUPFAM" id="SSF48452">
    <property type="entry name" value="TPR-like"/>
    <property type="match status" value="1"/>
</dbReference>
<proteinExistence type="predicted"/>
<evidence type="ECO:0000256" key="1">
    <source>
        <dbReference type="SAM" id="MobiDB-lite"/>
    </source>
</evidence>
<keyword evidence="3" id="KW-1185">Reference proteome</keyword>
<feature type="region of interest" description="Disordered" evidence="1">
    <location>
        <begin position="1"/>
        <end position="42"/>
    </location>
</feature>
<dbReference type="AlphaFoldDB" id="K0RRR1"/>
<name>K0RRR1_THAOC</name>
<dbReference type="InterPro" id="IPR011990">
    <property type="entry name" value="TPR-like_helical_dom_sf"/>
</dbReference>
<dbReference type="EMBL" id="AGNL01044874">
    <property type="protein sequence ID" value="EJK49357.1"/>
    <property type="molecule type" value="Genomic_DNA"/>
</dbReference>
<organism evidence="2 3">
    <name type="scientific">Thalassiosira oceanica</name>
    <name type="common">Marine diatom</name>
    <dbReference type="NCBI Taxonomy" id="159749"/>
    <lineage>
        <taxon>Eukaryota</taxon>
        <taxon>Sar</taxon>
        <taxon>Stramenopiles</taxon>
        <taxon>Ochrophyta</taxon>
        <taxon>Bacillariophyta</taxon>
        <taxon>Coscinodiscophyceae</taxon>
        <taxon>Thalassiosirophycidae</taxon>
        <taxon>Thalassiosirales</taxon>
        <taxon>Thalassiosiraceae</taxon>
        <taxon>Thalassiosira</taxon>
    </lineage>
</organism>
<evidence type="ECO:0000313" key="3">
    <source>
        <dbReference type="Proteomes" id="UP000266841"/>
    </source>
</evidence>
<reference evidence="2 3" key="1">
    <citation type="journal article" date="2012" name="Genome Biol.">
        <title>Genome and low-iron response of an oceanic diatom adapted to chronic iron limitation.</title>
        <authorList>
            <person name="Lommer M."/>
            <person name="Specht M."/>
            <person name="Roy A.S."/>
            <person name="Kraemer L."/>
            <person name="Andreson R."/>
            <person name="Gutowska M.A."/>
            <person name="Wolf J."/>
            <person name="Bergner S.V."/>
            <person name="Schilhabel M.B."/>
            <person name="Klostermeier U.C."/>
            <person name="Beiko R.G."/>
            <person name="Rosenstiel P."/>
            <person name="Hippler M."/>
            <person name="Laroche J."/>
        </authorList>
    </citation>
    <scope>NUCLEOTIDE SEQUENCE [LARGE SCALE GENOMIC DNA]</scope>
    <source>
        <strain evidence="2 3">CCMP1005</strain>
    </source>
</reference>
<sequence>MSYLLSAANTFPPPTSAVNQRPIASRPSLAPPSVLHTPPPSRQERSIIRMFDTGQRVTIHGLTSDKARAYNGMSGFVASPLDSKTGRYGVKLEGRDHTLAVKPDNLDPESLDPRKLRFGLGDRVACNCSNEGWERGKVVQPSDAPVEDKSWRLTGLRFDKGRLVDCAFGEGDDDWVTGTVVLTSYREGGLVFPYQIETQDGYLIAAPEDDDGCIRSSDNYRFQVGTRVECIVEEGWLPGTVTGVDVVRSSPDYTHKVYSPYEVQLDNGHVVYAPVDGDTYVKACNAPLQECYICYGNTQTKTNLILSSTCLCKGVYAHTQCLVELATVKFKGDEEPTENPFFGCLTCRSGYCEGSIIHSELTRAYYRLCKDYEVSLREEVMSMNSMAKLLISEMKYDEATELIEERMGQAKTNITEAVSNSDENAKLAFECVLFETLKLRAKVHEALGQWTDFKSVLEEALQLFGDRTDTSSIKSKCEVCRKLAIYAYNQNEKGLALQHLERARYQSAEEPYLHLQMANINLELGNRETGIQLVETALNAYRKRRGREDCTVVYLEGELRKLREGVLLMLASDGIHVNLT</sequence>